<feature type="transmembrane region" description="Helical" evidence="5">
    <location>
        <begin position="35"/>
        <end position="57"/>
    </location>
</feature>
<dbReference type="Pfam" id="PF07298">
    <property type="entry name" value="NnrU"/>
    <property type="match status" value="1"/>
</dbReference>
<feature type="transmembrane region" description="Helical" evidence="5">
    <location>
        <begin position="192"/>
        <end position="213"/>
    </location>
</feature>
<dbReference type="Gene3D" id="1.20.120.1630">
    <property type="match status" value="1"/>
</dbReference>
<keyword evidence="2 5" id="KW-0812">Transmembrane</keyword>
<evidence type="ECO:0000256" key="5">
    <source>
        <dbReference type="SAM" id="Phobius"/>
    </source>
</evidence>
<feature type="transmembrane region" description="Helical" evidence="5">
    <location>
        <begin position="69"/>
        <end position="91"/>
    </location>
</feature>
<keyword evidence="4 5" id="KW-0472">Membrane</keyword>
<keyword evidence="3 5" id="KW-1133">Transmembrane helix</keyword>
<keyword evidence="8" id="KW-1185">Reference proteome</keyword>
<evidence type="ECO:0000256" key="2">
    <source>
        <dbReference type="ARBA" id="ARBA00022692"/>
    </source>
</evidence>
<feature type="domain" description="NnrU" evidence="6">
    <location>
        <begin position="4"/>
        <end position="218"/>
    </location>
</feature>
<evidence type="ECO:0000256" key="4">
    <source>
        <dbReference type="ARBA" id="ARBA00023136"/>
    </source>
</evidence>
<dbReference type="Proteomes" id="UP001196870">
    <property type="component" value="Unassembled WGS sequence"/>
</dbReference>
<evidence type="ECO:0000256" key="1">
    <source>
        <dbReference type="ARBA" id="ARBA00004141"/>
    </source>
</evidence>
<evidence type="ECO:0000313" key="7">
    <source>
        <dbReference type="EMBL" id="MBR0668248.1"/>
    </source>
</evidence>
<dbReference type="InterPro" id="IPR009915">
    <property type="entry name" value="NnrU_dom"/>
</dbReference>
<reference evidence="8" key="1">
    <citation type="journal article" date="2021" name="Syst. Appl. Microbiol.">
        <title>Roseomonas hellenica sp. nov., isolated from roots of wild-growing Alkanna tinctoria.</title>
        <authorList>
            <person name="Rat A."/>
            <person name="Naranjo H.D."/>
            <person name="Lebbe L."/>
            <person name="Cnockaert M."/>
            <person name="Krigas N."/>
            <person name="Grigoriadou K."/>
            <person name="Maloupa E."/>
            <person name="Willems A."/>
        </authorList>
    </citation>
    <scope>NUCLEOTIDE SEQUENCE [LARGE SCALE GENOMIC DNA]</scope>
    <source>
        <strain evidence="8">LMG 31523</strain>
    </source>
</reference>
<comment type="caution">
    <text evidence="7">The sequence shown here is derived from an EMBL/GenBank/DDBJ whole genome shotgun (WGS) entry which is preliminary data.</text>
</comment>
<accession>A0ABS5F6R8</accession>
<sequence length="221" mass="23170">MLPLVLAALLWVLLHLGVAGTGLRGTIVARTGERGFQAGFSIASFAAIALLIWAWRAAPSAPLWVAPSWLRWLAVVVMLPAFMLFVGSLTVRNPTMTGGDGATARGMLRLTRHPMLWSFALWALMHAAVSGTISGLLFFGAFAVTALAGMPSIDAKLAKRDPAGFASVLEATSILPGGAIAAGRNRLMAGELMLPVVLGAVLWVALLLAHPWLFGVAPLPS</sequence>
<dbReference type="RefSeq" id="WP_211856021.1">
    <property type="nucleotide sequence ID" value="NZ_JAAGBB010000051.1"/>
</dbReference>
<organism evidence="7 8">
    <name type="scientific">Plastoroseomonas hellenica</name>
    <dbReference type="NCBI Taxonomy" id="2687306"/>
    <lineage>
        <taxon>Bacteria</taxon>
        <taxon>Pseudomonadati</taxon>
        <taxon>Pseudomonadota</taxon>
        <taxon>Alphaproteobacteria</taxon>
        <taxon>Acetobacterales</taxon>
        <taxon>Acetobacteraceae</taxon>
        <taxon>Plastoroseomonas</taxon>
    </lineage>
</organism>
<evidence type="ECO:0000259" key="6">
    <source>
        <dbReference type="Pfam" id="PF07298"/>
    </source>
</evidence>
<feature type="transmembrane region" description="Helical" evidence="5">
    <location>
        <begin position="119"/>
        <end position="150"/>
    </location>
</feature>
<name>A0ABS5F6R8_9PROT</name>
<evidence type="ECO:0000256" key="3">
    <source>
        <dbReference type="ARBA" id="ARBA00022989"/>
    </source>
</evidence>
<comment type="subcellular location">
    <subcellularLocation>
        <location evidence="1">Membrane</location>
        <topology evidence="1">Multi-pass membrane protein</topology>
    </subcellularLocation>
</comment>
<gene>
    <name evidence="7" type="ORF">GXW71_28095</name>
</gene>
<evidence type="ECO:0000313" key="8">
    <source>
        <dbReference type="Proteomes" id="UP001196870"/>
    </source>
</evidence>
<dbReference type="EMBL" id="JAAGBB010000051">
    <property type="protein sequence ID" value="MBR0668248.1"/>
    <property type="molecule type" value="Genomic_DNA"/>
</dbReference>
<proteinExistence type="predicted"/>
<protein>
    <recommendedName>
        <fullName evidence="6">NnrU domain-containing protein</fullName>
    </recommendedName>
</protein>